<comment type="similarity">
    <text evidence="2">Belongs to the krueppel C2H2-type zinc-finger protein family.</text>
</comment>
<evidence type="ECO:0000256" key="2">
    <source>
        <dbReference type="ARBA" id="ARBA00006991"/>
    </source>
</evidence>
<feature type="domain" description="C2H2-type" evidence="14">
    <location>
        <begin position="40"/>
        <end position="67"/>
    </location>
</feature>
<evidence type="ECO:0000256" key="9">
    <source>
        <dbReference type="ARBA" id="ARBA00023015"/>
    </source>
</evidence>
<keyword evidence="12" id="KW-0539">Nucleus</keyword>
<dbReference type="PROSITE" id="PS50157">
    <property type="entry name" value="ZINC_FINGER_C2H2_2"/>
    <property type="match status" value="2"/>
</dbReference>
<protein>
    <submittedName>
        <fullName evidence="15">ZNF22 protein</fullName>
    </submittedName>
</protein>
<name>A0A7K8GQV6_ORTSP</name>
<reference evidence="15 16" key="1">
    <citation type="submission" date="2019-09" db="EMBL/GenBank/DDBJ databases">
        <title>Bird 10,000 Genomes (B10K) Project - Family phase.</title>
        <authorList>
            <person name="Zhang G."/>
        </authorList>
    </citation>
    <scope>NUCLEOTIDE SEQUENCE [LARGE SCALE GENOMIC DNA]</scope>
    <source>
        <strain evidence="15">B10K-DU-029-32</strain>
        <tissue evidence="15">Liver or heart</tissue>
    </source>
</reference>
<evidence type="ECO:0000256" key="4">
    <source>
        <dbReference type="ARBA" id="ARBA00022723"/>
    </source>
</evidence>
<keyword evidence="7" id="KW-0862">Zinc</keyword>
<dbReference type="PROSITE" id="PS00028">
    <property type="entry name" value="ZINC_FINGER_C2H2_1"/>
    <property type="match status" value="2"/>
</dbReference>
<gene>
    <name evidence="15" type="primary">Znf22_1</name>
    <name evidence="15" type="ORF">ORTSPA_R15707</name>
</gene>
<evidence type="ECO:0000313" key="16">
    <source>
        <dbReference type="Proteomes" id="UP000526602"/>
    </source>
</evidence>
<evidence type="ECO:0000256" key="3">
    <source>
        <dbReference type="ARBA" id="ARBA00022499"/>
    </source>
</evidence>
<keyword evidence="8" id="KW-0832">Ubl conjugation</keyword>
<evidence type="ECO:0000256" key="6">
    <source>
        <dbReference type="ARBA" id="ARBA00022771"/>
    </source>
</evidence>
<dbReference type="Proteomes" id="UP000526602">
    <property type="component" value="Unassembled WGS sequence"/>
</dbReference>
<dbReference type="EMBL" id="VZTJ01004208">
    <property type="protein sequence ID" value="NXC06643.1"/>
    <property type="molecule type" value="Genomic_DNA"/>
</dbReference>
<comment type="subcellular location">
    <subcellularLocation>
        <location evidence="1">Nucleus</location>
    </subcellularLocation>
</comment>
<accession>A0A7K8GQV6</accession>
<keyword evidence="3" id="KW-1017">Isopeptide bond</keyword>
<dbReference type="PANTHER" id="PTHR23226">
    <property type="entry name" value="ZINC FINGER AND SCAN DOMAIN-CONTAINING"/>
    <property type="match status" value="1"/>
</dbReference>
<dbReference type="GO" id="GO:0005634">
    <property type="term" value="C:nucleus"/>
    <property type="evidence" value="ECO:0007669"/>
    <property type="project" value="UniProtKB-SubCell"/>
</dbReference>
<evidence type="ECO:0000256" key="12">
    <source>
        <dbReference type="ARBA" id="ARBA00023242"/>
    </source>
</evidence>
<dbReference type="SMART" id="SM00355">
    <property type="entry name" value="ZnF_C2H2"/>
    <property type="match status" value="2"/>
</dbReference>
<organism evidence="15 16">
    <name type="scientific">Orthonyx spaldingii</name>
    <name type="common">Chowchilla</name>
    <dbReference type="NCBI Taxonomy" id="38397"/>
    <lineage>
        <taxon>Eukaryota</taxon>
        <taxon>Metazoa</taxon>
        <taxon>Chordata</taxon>
        <taxon>Craniata</taxon>
        <taxon>Vertebrata</taxon>
        <taxon>Euteleostomi</taxon>
        <taxon>Archelosauria</taxon>
        <taxon>Archosauria</taxon>
        <taxon>Dinosauria</taxon>
        <taxon>Saurischia</taxon>
        <taxon>Theropoda</taxon>
        <taxon>Coelurosauria</taxon>
        <taxon>Aves</taxon>
        <taxon>Neognathae</taxon>
        <taxon>Neoaves</taxon>
        <taxon>Telluraves</taxon>
        <taxon>Australaves</taxon>
        <taxon>Passeriformes</taxon>
        <taxon>Corvoidea</taxon>
        <taxon>Orthonychidae</taxon>
        <taxon>Orthonyx</taxon>
    </lineage>
</organism>
<dbReference type="InterPro" id="IPR036236">
    <property type="entry name" value="Znf_C2H2_sf"/>
</dbReference>
<dbReference type="GO" id="GO:0000981">
    <property type="term" value="F:DNA-binding transcription factor activity, RNA polymerase II-specific"/>
    <property type="evidence" value="ECO:0007669"/>
    <property type="project" value="TreeGrafter"/>
</dbReference>
<dbReference type="FunFam" id="3.30.160.60:FF:000321">
    <property type="entry name" value="myeloid zinc finger 1 isoform X1"/>
    <property type="match status" value="1"/>
</dbReference>
<keyword evidence="5" id="KW-0677">Repeat</keyword>
<evidence type="ECO:0000259" key="14">
    <source>
        <dbReference type="PROSITE" id="PS50157"/>
    </source>
</evidence>
<dbReference type="SUPFAM" id="SSF57667">
    <property type="entry name" value="beta-beta-alpha zinc fingers"/>
    <property type="match status" value="1"/>
</dbReference>
<evidence type="ECO:0000256" key="11">
    <source>
        <dbReference type="ARBA" id="ARBA00023163"/>
    </source>
</evidence>
<keyword evidence="11" id="KW-0804">Transcription</keyword>
<comment type="caution">
    <text evidence="15">The sequence shown here is derived from an EMBL/GenBank/DDBJ whole genome shotgun (WGS) entry which is preliminary data.</text>
</comment>
<keyword evidence="10" id="KW-0238">DNA-binding</keyword>
<keyword evidence="4" id="KW-0479">Metal-binding</keyword>
<keyword evidence="6 13" id="KW-0863">Zinc-finger</keyword>
<feature type="non-terminal residue" evidence="15">
    <location>
        <position position="1"/>
    </location>
</feature>
<proteinExistence type="inferred from homology"/>
<dbReference type="GO" id="GO:0008270">
    <property type="term" value="F:zinc ion binding"/>
    <property type="evidence" value="ECO:0007669"/>
    <property type="project" value="UniProtKB-KW"/>
</dbReference>
<evidence type="ECO:0000313" key="15">
    <source>
        <dbReference type="EMBL" id="NXC06643.1"/>
    </source>
</evidence>
<evidence type="ECO:0000256" key="7">
    <source>
        <dbReference type="ARBA" id="ARBA00022833"/>
    </source>
</evidence>
<dbReference type="Gene3D" id="3.30.160.60">
    <property type="entry name" value="Classic Zinc Finger"/>
    <property type="match status" value="2"/>
</dbReference>
<keyword evidence="16" id="KW-1185">Reference proteome</keyword>
<evidence type="ECO:0000256" key="8">
    <source>
        <dbReference type="ARBA" id="ARBA00022843"/>
    </source>
</evidence>
<dbReference type="InterPro" id="IPR013087">
    <property type="entry name" value="Znf_C2H2_type"/>
</dbReference>
<dbReference type="Pfam" id="PF00096">
    <property type="entry name" value="zf-C2H2"/>
    <property type="match status" value="2"/>
</dbReference>
<dbReference type="PANTHER" id="PTHR23226:SF377">
    <property type="entry name" value="ZINC FINGER AND SCAN DOMAIN-CONTAINING PROTEIN 20"/>
    <property type="match status" value="1"/>
</dbReference>
<keyword evidence="9" id="KW-0805">Transcription regulation</keyword>
<feature type="domain" description="C2H2-type" evidence="14">
    <location>
        <begin position="13"/>
        <end position="40"/>
    </location>
</feature>
<sequence>TRHRKIHASEGPYKCGECGESFRMNRKLRRHRRAHLGEPFPCPECGRSFTQRSSLLRHQSIHTKEEPYQCAECK</sequence>
<dbReference type="FunFam" id="3.30.160.60:FF:002343">
    <property type="entry name" value="Zinc finger protein 33A"/>
    <property type="match status" value="1"/>
</dbReference>
<evidence type="ECO:0000256" key="10">
    <source>
        <dbReference type="ARBA" id="ARBA00023125"/>
    </source>
</evidence>
<dbReference type="AlphaFoldDB" id="A0A7K8GQV6"/>
<dbReference type="GO" id="GO:0000978">
    <property type="term" value="F:RNA polymerase II cis-regulatory region sequence-specific DNA binding"/>
    <property type="evidence" value="ECO:0007669"/>
    <property type="project" value="TreeGrafter"/>
</dbReference>
<evidence type="ECO:0000256" key="1">
    <source>
        <dbReference type="ARBA" id="ARBA00004123"/>
    </source>
</evidence>
<evidence type="ECO:0000256" key="5">
    <source>
        <dbReference type="ARBA" id="ARBA00022737"/>
    </source>
</evidence>
<feature type="non-terminal residue" evidence="15">
    <location>
        <position position="74"/>
    </location>
</feature>
<evidence type="ECO:0000256" key="13">
    <source>
        <dbReference type="PROSITE-ProRule" id="PRU00042"/>
    </source>
</evidence>